<organism evidence="1 2">
    <name type="scientific">Schinkia azotoformans LMG 9581</name>
    <dbReference type="NCBI Taxonomy" id="1131731"/>
    <lineage>
        <taxon>Bacteria</taxon>
        <taxon>Bacillati</taxon>
        <taxon>Bacillota</taxon>
        <taxon>Bacilli</taxon>
        <taxon>Bacillales</taxon>
        <taxon>Bacillaceae</taxon>
        <taxon>Calidifontibacillus/Schinkia group</taxon>
        <taxon>Schinkia</taxon>
    </lineage>
</organism>
<proteinExistence type="predicted"/>
<gene>
    <name evidence="1" type="ORF">BAZO_08234</name>
</gene>
<accession>K6C9P1</accession>
<dbReference type="STRING" id="1131731.BAZO_08234"/>
<reference evidence="1 2" key="1">
    <citation type="journal article" date="2012" name="Front. Microbiol.">
        <title>Redundancy and modularity in membrane-associated dissimilatory nitrate reduction in Bacillus.</title>
        <authorList>
            <person name="Heylen K."/>
            <person name="Keltjens J."/>
        </authorList>
    </citation>
    <scope>NUCLEOTIDE SEQUENCE [LARGE SCALE GENOMIC DNA]</scope>
    <source>
        <strain evidence="1 2">LMG 9581</strain>
    </source>
</reference>
<comment type="caution">
    <text evidence="1">The sequence shown here is derived from an EMBL/GenBank/DDBJ whole genome shotgun (WGS) entry which is preliminary data.</text>
</comment>
<evidence type="ECO:0000313" key="2">
    <source>
        <dbReference type="Proteomes" id="UP000006315"/>
    </source>
</evidence>
<dbReference type="Proteomes" id="UP000006315">
    <property type="component" value="Unassembled WGS sequence"/>
</dbReference>
<dbReference type="AlphaFoldDB" id="K6C9P1"/>
<keyword evidence="2" id="KW-1185">Reference proteome</keyword>
<dbReference type="EMBL" id="AJLR01000045">
    <property type="protein sequence ID" value="EKN67855.1"/>
    <property type="molecule type" value="Genomic_DNA"/>
</dbReference>
<protein>
    <submittedName>
        <fullName evidence="1">Phage protein</fullName>
    </submittedName>
</protein>
<sequence>MKIILIDDKKKVHLEFEQVPGMNLEHIFDRAFKYFDCGCCNENAENKVVINRPKSSVAETKQSESNRVSVKEQAIAIVQRAKEREQSVSRPRQLPLIGAEPTLSQNLGEKFAAAVGKKQDESPEFWATGIKTNDDGTKRYKCYYRCECGSKGNHYIQLGTESVKCYDCQTQLKVEQATPFGKEIDGEWVPERDPFGNFFTAFIKCEG</sequence>
<dbReference type="RefSeq" id="WP_003330907.1">
    <property type="nucleotide sequence ID" value="NZ_AJLR01000045.1"/>
</dbReference>
<name>K6C9P1_SCHAZ</name>
<evidence type="ECO:0000313" key="1">
    <source>
        <dbReference type="EMBL" id="EKN67855.1"/>
    </source>
</evidence>
<dbReference type="PATRIC" id="fig|1131731.3.peg.1721"/>